<dbReference type="Pfam" id="PF23788">
    <property type="entry name" value="EDRF1_N"/>
    <property type="match status" value="1"/>
</dbReference>
<reference evidence="3 4" key="1">
    <citation type="submission" date="2013-05" db="EMBL/GenBank/DDBJ databases">
        <title>Draft genome of the parasitic nematode Anyclostoma ceylanicum.</title>
        <authorList>
            <person name="Mitreva M."/>
        </authorList>
    </citation>
    <scope>NUCLEOTIDE SEQUENCE [LARGE SCALE GENOMIC DNA]</scope>
</reference>
<name>A0A0D6M7J6_9BILA</name>
<accession>A0A0D6M7J6</accession>
<dbReference type="PANTHER" id="PTHR15000">
    <property type="entry name" value="ERYTHROID DIFFERENTIATION-RELATED FACTOR 1"/>
    <property type="match status" value="1"/>
</dbReference>
<evidence type="ECO:0000313" key="4">
    <source>
        <dbReference type="Proteomes" id="UP000054495"/>
    </source>
</evidence>
<feature type="domain" description="EDRF1 N-terminal" evidence="2">
    <location>
        <begin position="7"/>
        <end position="89"/>
    </location>
</feature>
<protein>
    <recommendedName>
        <fullName evidence="2">EDRF1 N-terminal domain-containing protein</fullName>
    </recommendedName>
</protein>
<organism evidence="3 4">
    <name type="scientific">Ancylostoma ceylanicum</name>
    <dbReference type="NCBI Taxonomy" id="53326"/>
    <lineage>
        <taxon>Eukaryota</taxon>
        <taxon>Metazoa</taxon>
        <taxon>Ecdysozoa</taxon>
        <taxon>Nematoda</taxon>
        <taxon>Chromadorea</taxon>
        <taxon>Rhabditida</taxon>
        <taxon>Rhabditina</taxon>
        <taxon>Rhabditomorpha</taxon>
        <taxon>Strongyloidea</taxon>
        <taxon>Ancylostomatidae</taxon>
        <taxon>Ancylostomatinae</taxon>
        <taxon>Ancylostoma</taxon>
    </lineage>
</organism>
<feature type="region of interest" description="Disordered" evidence="1">
    <location>
        <begin position="120"/>
        <end position="150"/>
    </location>
</feature>
<dbReference type="EMBL" id="KE124813">
    <property type="protein sequence ID" value="EPB78391.1"/>
    <property type="molecule type" value="Genomic_DNA"/>
</dbReference>
<dbReference type="PANTHER" id="PTHR15000:SF1">
    <property type="entry name" value="ERYTHROID DIFFERENTIATION-RELATED FACTOR 1"/>
    <property type="match status" value="1"/>
</dbReference>
<keyword evidence="4" id="KW-1185">Reference proteome</keyword>
<evidence type="ECO:0000313" key="3">
    <source>
        <dbReference type="EMBL" id="EPB78391.1"/>
    </source>
</evidence>
<proteinExistence type="predicted"/>
<evidence type="ECO:0000259" key="2">
    <source>
        <dbReference type="Pfam" id="PF23788"/>
    </source>
</evidence>
<sequence>MIHKYSFGQVTHQLVQHNVHAETKPISVLTGMDIMLDQLMCNLSETVLVYHEQGLVKDYEVLVKEDIPHIVGSEFDPSNLKNITENIMVLPAGADPRVNGLELWLQIHLPPYILRSPCKEERSQARGMDSSSDYKQVPDKDLSDRTASSG</sequence>
<dbReference type="InterPro" id="IPR056582">
    <property type="entry name" value="EDRF1_N"/>
</dbReference>
<dbReference type="GO" id="GO:0045893">
    <property type="term" value="P:positive regulation of DNA-templated transcription"/>
    <property type="evidence" value="ECO:0007669"/>
    <property type="project" value="TreeGrafter"/>
</dbReference>
<evidence type="ECO:0000256" key="1">
    <source>
        <dbReference type="SAM" id="MobiDB-lite"/>
    </source>
</evidence>
<dbReference type="Proteomes" id="UP000054495">
    <property type="component" value="Unassembled WGS sequence"/>
</dbReference>
<gene>
    <name evidence="3" type="ORF">ANCCEY_02540</name>
</gene>
<dbReference type="AlphaFoldDB" id="A0A0D6M7J6"/>